<dbReference type="Proteomes" id="UP001479436">
    <property type="component" value="Unassembled WGS sequence"/>
</dbReference>
<comment type="function">
    <text evidence="5">Required for proper homologous chromosome pairing and efficient cross-over and intragenic recombination during meiosis.</text>
</comment>
<accession>A0ABR2W991</accession>
<evidence type="ECO:0000256" key="5">
    <source>
        <dbReference type="PIRNR" id="PIRNR026991"/>
    </source>
</evidence>
<evidence type="ECO:0000256" key="2">
    <source>
        <dbReference type="ARBA" id="ARBA00005981"/>
    </source>
</evidence>
<feature type="domain" description="Mnd1 HTH" evidence="7">
    <location>
        <begin position="15"/>
        <end position="74"/>
    </location>
</feature>
<comment type="caution">
    <text evidence="8">The sequence shown here is derived from an EMBL/GenBank/DDBJ whole genome shotgun (WGS) entry which is preliminary data.</text>
</comment>
<evidence type="ECO:0000256" key="4">
    <source>
        <dbReference type="ARBA" id="ARBA00023242"/>
    </source>
</evidence>
<keyword evidence="3" id="KW-0175">Coiled coil</keyword>
<keyword evidence="9" id="KW-1185">Reference proteome</keyword>
<evidence type="ECO:0000256" key="3">
    <source>
        <dbReference type="ARBA" id="ARBA00023054"/>
    </source>
</evidence>
<evidence type="ECO:0000313" key="9">
    <source>
        <dbReference type="Proteomes" id="UP001479436"/>
    </source>
</evidence>
<comment type="similarity">
    <text evidence="2 5">Belongs to the MND1 family.</text>
</comment>
<proteinExistence type="inferred from homology"/>
<dbReference type="PIRSF" id="PIRSF026991">
    <property type="entry name" value="Mnd1"/>
    <property type="match status" value="1"/>
</dbReference>
<evidence type="ECO:0000256" key="6">
    <source>
        <dbReference type="SAM" id="MobiDB-lite"/>
    </source>
</evidence>
<feature type="region of interest" description="Disordered" evidence="6">
    <location>
        <begin position="99"/>
        <end position="118"/>
    </location>
</feature>
<dbReference type="Pfam" id="PF03962">
    <property type="entry name" value="Mnd1"/>
    <property type="match status" value="1"/>
</dbReference>
<evidence type="ECO:0000256" key="1">
    <source>
        <dbReference type="ARBA" id="ARBA00004123"/>
    </source>
</evidence>
<keyword evidence="4 5" id="KW-0539">Nucleus</keyword>
<evidence type="ECO:0000313" key="8">
    <source>
        <dbReference type="EMBL" id="KAK9723258.1"/>
    </source>
</evidence>
<organism evidence="8 9">
    <name type="scientific">Basidiobolus ranarum</name>
    <dbReference type="NCBI Taxonomy" id="34480"/>
    <lineage>
        <taxon>Eukaryota</taxon>
        <taxon>Fungi</taxon>
        <taxon>Fungi incertae sedis</taxon>
        <taxon>Zoopagomycota</taxon>
        <taxon>Entomophthoromycotina</taxon>
        <taxon>Basidiobolomycetes</taxon>
        <taxon>Basidiobolales</taxon>
        <taxon>Basidiobolaceae</taxon>
        <taxon>Basidiobolus</taxon>
    </lineage>
</organism>
<name>A0ABR2W991_9FUNG</name>
<comment type="subcellular location">
    <subcellularLocation>
        <location evidence="1 5">Nucleus</location>
    </subcellularLocation>
</comment>
<reference evidence="8 9" key="1">
    <citation type="submission" date="2023-04" db="EMBL/GenBank/DDBJ databases">
        <title>Genome of Basidiobolus ranarum AG-B5.</title>
        <authorList>
            <person name="Stajich J.E."/>
            <person name="Carter-House D."/>
            <person name="Gryganskyi A."/>
        </authorList>
    </citation>
    <scope>NUCLEOTIDE SEQUENCE [LARGE SCALE GENOMIC DNA]</scope>
    <source>
        <strain evidence="8 9">AG-B5</strain>
    </source>
</reference>
<sequence>MSRKGLSLEEKRKRMESIFHETKEFFQLKEIEKIAPKTKGIVMQSVKDVLQSLVDDNMVTSEKIGTSNYFWSFPSTALQTRKGKLEDLAEELENLTNKNDELGKNIQEASAGREDSEDRAQKLVKLSELESVKELKLKELQKFRDCDPVLLEMKGIYFVHTC</sequence>
<dbReference type="InterPro" id="IPR005647">
    <property type="entry name" value="Mnd1"/>
</dbReference>
<evidence type="ECO:0000259" key="7">
    <source>
        <dbReference type="Pfam" id="PF03962"/>
    </source>
</evidence>
<protein>
    <recommendedName>
        <fullName evidence="5">Meiotic nuclear division protein 1</fullName>
    </recommendedName>
</protein>
<gene>
    <name evidence="8" type="primary">MND1_1</name>
    <name evidence="8" type="ORF">K7432_002107</name>
</gene>
<dbReference type="EMBL" id="JASJQH010006929">
    <property type="protein sequence ID" value="KAK9723258.1"/>
    <property type="molecule type" value="Genomic_DNA"/>
</dbReference>
<dbReference type="InterPro" id="IPR040453">
    <property type="entry name" value="Mnd1_HTH"/>
</dbReference>